<evidence type="ECO:0000313" key="2">
    <source>
        <dbReference type="EMBL" id="EAT76856.2"/>
    </source>
</evidence>
<evidence type="ECO:0000256" key="1">
    <source>
        <dbReference type="SAM" id="MobiDB-lite"/>
    </source>
</evidence>
<protein>
    <submittedName>
        <fullName evidence="2">Uncharacterized protein</fullName>
    </submittedName>
</protein>
<gene>
    <name evidence="2" type="ORF">SNOG_15761</name>
</gene>
<proteinExistence type="predicted"/>
<dbReference type="KEGG" id="pno:SNOG_15761"/>
<evidence type="ECO:0000313" key="3">
    <source>
        <dbReference type="Proteomes" id="UP000001055"/>
    </source>
</evidence>
<name>Q0TXJ7_PHANO</name>
<dbReference type="RefSeq" id="XP_001805899.1">
    <property type="nucleotide sequence ID" value="XM_001805847.1"/>
</dbReference>
<dbReference type="GeneID" id="5982829"/>
<dbReference type="EMBL" id="CH445364">
    <property type="protein sequence ID" value="EAT76856.2"/>
    <property type="molecule type" value="Genomic_DNA"/>
</dbReference>
<sequence length="270" mass="31297">MFDAWASDSENSDYEHPSTQGPGANEVLRRLKNRTPVTAEAIRNSWREVQTDKHHNPSVDKEGVTKEVGRLMQLSDKVGSIEVKKLGDVSEEYAEEVYVLWYILDKRRNSTRMASYQMWSDVGMLMELRDEEAKEILKVLRDMGKKGRLLAPKAFWDRYHRNESEEGWENVLPKDDIPLPQSPPDLLSDTNWKRPRPHDLHPNGMSNLLLEERSDKRQKSGDGYTSKPGDWRCGKCIHWNRKWWGACHNERCNGTMGDDAVEVYKQVDLA</sequence>
<accession>Q0TXJ7</accession>
<reference evidence="3" key="1">
    <citation type="journal article" date="2007" name="Plant Cell">
        <title>Dothideomycete-plant interactions illuminated by genome sequencing and EST analysis of the wheat pathogen Stagonospora nodorum.</title>
        <authorList>
            <person name="Hane J.K."/>
            <person name="Lowe R.G."/>
            <person name="Solomon P.S."/>
            <person name="Tan K.C."/>
            <person name="Schoch C.L."/>
            <person name="Spatafora J.W."/>
            <person name="Crous P.W."/>
            <person name="Kodira C."/>
            <person name="Birren B.W."/>
            <person name="Galagan J.E."/>
            <person name="Torriani S.F."/>
            <person name="McDonald B.A."/>
            <person name="Oliver R.P."/>
        </authorList>
    </citation>
    <scope>NUCLEOTIDE SEQUENCE [LARGE SCALE GENOMIC DNA]</scope>
    <source>
        <strain evidence="3">SN15 / ATCC MYA-4574 / FGSC 10173</strain>
    </source>
</reference>
<feature type="region of interest" description="Disordered" evidence="1">
    <location>
        <begin position="170"/>
        <end position="205"/>
    </location>
</feature>
<dbReference type="AlphaFoldDB" id="Q0TXJ7"/>
<dbReference type="Proteomes" id="UP000001055">
    <property type="component" value="Unassembled WGS sequence"/>
</dbReference>
<feature type="region of interest" description="Disordered" evidence="1">
    <location>
        <begin position="1"/>
        <end position="29"/>
    </location>
</feature>
<organism evidence="2 3">
    <name type="scientific">Phaeosphaeria nodorum (strain SN15 / ATCC MYA-4574 / FGSC 10173)</name>
    <name type="common">Glume blotch fungus</name>
    <name type="synonym">Parastagonospora nodorum</name>
    <dbReference type="NCBI Taxonomy" id="321614"/>
    <lineage>
        <taxon>Eukaryota</taxon>
        <taxon>Fungi</taxon>
        <taxon>Dikarya</taxon>
        <taxon>Ascomycota</taxon>
        <taxon>Pezizomycotina</taxon>
        <taxon>Dothideomycetes</taxon>
        <taxon>Pleosporomycetidae</taxon>
        <taxon>Pleosporales</taxon>
        <taxon>Pleosporineae</taxon>
        <taxon>Phaeosphaeriaceae</taxon>
        <taxon>Parastagonospora</taxon>
    </lineage>
</organism>
<dbReference type="VEuPathDB" id="FungiDB:JI435_157610"/>
<dbReference type="InParanoid" id="Q0TXJ7"/>